<reference evidence="2" key="1">
    <citation type="submission" date="2017-04" db="EMBL/GenBank/DDBJ databases">
        <title>Genome evolution of the luminous symbionts of deep sea anglerfish.</title>
        <authorList>
            <person name="Hendry T.A."/>
        </authorList>
    </citation>
    <scope>NUCLEOTIDE SEQUENCE [LARGE SCALE GENOMIC DNA]</scope>
</reference>
<gene>
    <name evidence="1" type="ORF">BTN50_1116</name>
</gene>
<sequence length="39" mass="4725">MANSDILKIDFIGTPWYENYIVLIRSRYNDVRARNNEYT</sequence>
<keyword evidence="2" id="KW-1185">Reference proteome</keyword>
<organism evidence="1 2">
    <name type="scientific">Candidatus Enterovibrio altilux</name>
    <dbReference type="NCBI Taxonomy" id="1927128"/>
    <lineage>
        <taxon>Bacteria</taxon>
        <taxon>Pseudomonadati</taxon>
        <taxon>Pseudomonadota</taxon>
        <taxon>Gammaproteobacteria</taxon>
        <taxon>Vibrionales</taxon>
        <taxon>Vibrionaceae</taxon>
        <taxon>Enterovibrio</taxon>
    </lineage>
</organism>
<dbReference type="EMBL" id="CP020660">
    <property type="protein sequence ID" value="ATF09609.1"/>
    <property type="molecule type" value="Genomic_DNA"/>
</dbReference>
<evidence type="ECO:0000313" key="1">
    <source>
        <dbReference type="EMBL" id="ATF09609.1"/>
    </source>
</evidence>
<name>A0A291B9C2_9GAMM</name>
<dbReference type="AlphaFoldDB" id="A0A291B9C2"/>
<dbReference type="KEGG" id="elux:BTN50_1116"/>
<dbReference type="Proteomes" id="UP000218160">
    <property type="component" value="Chromosome 1"/>
</dbReference>
<accession>A0A291B9C2</accession>
<evidence type="ECO:0000313" key="2">
    <source>
        <dbReference type="Proteomes" id="UP000218160"/>
    </source>
</evidence>
<proteinExistence type="predicted"/>
<protein>
    <submittedName>
        <fullName evidence="1">Uncharacterized protein</fullName>
    </submittedName>
</protein>